<protein>
    <submittedName>
        <fullName evidence="1">Uncharacterized protein</fullName>
    </submittedName>
</protein>
<reference evidence="1 2" key="1">
    <citation type="journal article" date="2013" name="Genome Biol.">
        <title>The genome sequence of the most widely cultivated cacao type and its use to identify candidate genes regulating pod color.</title>
        <authorList>
            <person name="Motamayor J.C."/>
            <person name="Mockaitis K."/>
            <person name="Schmutz J."/>
            <person name="Haiminen N."/>
            <person name="Iii D.L."/>
            <person name="Cornejo O."/>
            <person name="Findley S.D."/>
            <person name="Zheng P."/>
            <person name="Utro F."/>
            <person name="Royaert S."/>
            <person name="Saski C."/>
            <person name="Jenkins J."/>
            <person name="Podicheti R."/>
            <person name="Zhao M."/>
            <person name="Scheffler B.E."/>
            <person name="Stack J.C."/>
            <person name="Feltus F.A."/>
            <person name="Mustiga G.M."/>
            <person name="Amores F."/>
            <person name="Phillips W."/>
            <person name="Marelli J.P."/>
            <person name="May G.D."/>
            <person name="Shapiro H."/>
            <person name="Ma J."/>
            <person name="Bustamante C.D."/>
            <person name="Schnell R.J."/>
            <person name="Main D."/>
            <person name="Gilbert D."/>
            <person name="Parida L."/>
            <person name="Kuhn D.N."/>
        </authorList>
    </citation>
    <scope>NUCLEOTIDE SEQUENCE [LARGE SCALE GENOMIC DNA]</scope>
    <source>
        <strain evidence="2">cv. Matina 1-6</strain>
    </source>
</reference>
<dbReference type="Gramene" id="EOY26516">
    <property type="protein sequence ID" value="EOY26516"/>
    <property type="gene ID" value="TCM_028299"/>
</dbReference>
<dbReference type="AlphaFoldDB" id="A0A061GAB5"/>
<accession>A0A061GAB5</accession>
<evidence type="ECO:0000313" key="2">
    <source>
        <dbReference type="Proteomes" id="UP000026915"/>
    </source>
</evidence>
<dbReference type="Proteomes" id="UP000026915">
    <property type="component" value="Chromosome 6"/>
</dbReference>
<dbReference type="HOGENOM" id="CLU_2836409_0_0_1"/>
<evidence type="ECO:0000313" key="1">
    <source>
        <dbReference type="EMBL" id="EOY26516.1"/>
    </source>
</evidence>
<keyword evidence="2" id="KW-1185">Reference proteome</keyword>
<proteinExistence type="predicted"/>
<dbReference type="InParanoid" id="A0A061GAB5"/>
<dbReference type="EMBL" id="CM001884">
    <property type="protein sequence ID" value="EOY26516.1"/>
    <property type="molecule type" value="Genomic_DNA"/>
</dbReference>
<organism evidence="1 2">
    <name type="scientific">Theobroma cacao</name>
    <name type="common">Cacao</name>
    <name type="synonym">Cocoa</name>
    <dbReference type="NCBI Taxonomy" id="3641"/>
    <lineage>
        <taxon>Eukaryota</taxon>
        <taxon>Viridiplantae</taxon>
        <taxon>Streptophyta</taxon>
        <taxon>Embryophyta</taxon>
        <taxon>Tracheophyta</taxon>
        <taxon>Spermatophyta</taxon>
        <taxon>Magnoliopsida</taxon>
        <taxon>eudicotyledons</taxon>
        <taxon>Gunneridae</taxon>
        <taxon>Pentapetalae</taxon>
        <taxon>rosids</taxon>
        <taxon>malvids</taxon>
        <taxon>Malvales</taxon>
        <taxon>Malvaceae</taxon>
        <taxon>Byttnerioideae</taxon>
        <taxon>Theobroma</taxon>
    </lineage>
</organism>
<name>A0A061GAB5_THECC</name>
<gene>
    <name evidence="1" type="ORF">TCM_028299</name>
</gene>
<sequence length="66" mass="7916">MFDKHRKNKTKSEIWLELLHRQYNKHLVNIEKAASNHTTPETMRAPTTYQKTKIHHISLLFNFAVE</sequence>